<comment type="caution">
    <text evidence="10">The sequence shown here is derived from an EMBL/GenBank/DDBJ whole genome shotgun (WGS) entry which is preliminary data.</text>
</comment>
<evidence type="ECO:0000256" key="8">
    <source>
        <dbReference type="SAM" id="Phobius"/>
    </source>
</evidence>
<keyword evidence="3 10" id="KW-0808">Transferase</keyword>
<keyword evidence="4 8" id="KW-0812">Transmembrane</keyword>
<dbReference type="GO" id="GO:0016410">
    <property type="term" value="F:N-acyltransferase activity"/>
    <property type="evidence" value="ECO:0007669"/>
    <property type="project" value="InterPro"/>
</dbReference>
<comment type="subcellular location">
    <subcellularLocation>
        <location evidence="1">Cell membrane</location>
        <topology evidence="1">Multi-pass membrane protein</topology>
    </subcellularLocation>
</comment>
<keyword evidence="5 8" id="KW-1133">Transmembrane helix</keyword>
<feature type="transmembrane region" description="Helical" evidence="8">
    <location>
        <begin position="12"/>
        <end position="27"/>
    </location>
</feature>
<dbReference type="AlphaFoldDB" id="A0A543GIU1"/>
<dbReference type="InterPro" id="IPR004563">
    <property type="entry name" value="Apolipo_AcylTrfase"/>
</dbReference>
<dbReference type="InterPro" id="IPR036526">
    <property type="entry name" value="C-N_Hydrolase_sf"/>
</dbReference>
<dbReference type="InterPro" id="IPR003010">
    <property type="entry name" value="C-N_Hydrolase"/>
</dbReference>
<keyword evidence="11" id="KW-1185">Reference proteome</keyword>
<dbReference type="PROSITE" id="PS50263">
    <property type="entry name" value="CN_HYDROLASE"/>
    <property type="match status" value="1"/>
</dbReference>
<proteinExistence type="predicted"/>
<dbReference type="Pfam" id="PF20154">
    <property type="entry name" value="LNT_N"/>
    <property type="match status" value="1"/>
</dbReference>
<evidence type="ECO:0000259" key="9">
    <source>
        <dbReference type="PROSITE" id="PS50263"/>
    </source>
</evidence>
<dbReference type="Pfam" id="PF00795">
    <property type="entry name" value="CN_hydrolase"/>
    <property type="match status" value="1"/>
</dbReference>
<accession>A0A543GIU1</accession>
<keyword evidence="7 10" id="KW-0012">Acyltransferase</keyword>
<dbReference type="RefSeq" id="WP_142101889.1">
    <property type="nucleotide sequence ID" value="NZ_VFPH01000001.1"/>
</dbReference>
<evidence type="ECO:0000256" key="6">
    <source>
        <dbReference type="ARBA" id="ARBA00023136"/>
    </source>
</evidence>
<dbReference type="Gene3D" id="3.60.110.10">
    <property type="entry name" value="Carbon-nitrogen hydrolase"/>
    <property type="match status" value="1"/>
</dbReference>
<dbReference type="PANTHER" id="PTHR38686">
    <property type="entry name" value="APOLIPOPROTEIN N-ACYLTRANSFERASE"/>
    <property type="match status" value="1"/>
</dbReference>
<evidence type="ECO:0000313" key="11">
    <source>
        <dbReference type="Proteomes" id="UP000319818"/>
    </source>
</evidence>
<dbReference type="GO" id="GO:0005886">
    <property type="term" value="C:plasma membrane"/>
    <property type="evidence" value="ECO:0007669"/>
    <property type="project" value="UniProtKB-SubCell"/>
</dbReference>
<evidence type="ECO:0000256" key="2">
    <source>
        <dbReference type="ARBA" id="ARBA00022475"/>
    </source>
</evidence>
<dbReference type="InterPro" id="IPR045378">
    <property type="entry name" value="LNT_N"/>
</dbReference>
<dbReference type="EMBL" id="VFPH01000001">
    <property type="protein sequence ID" value="TQM45955.1"/>
    <property type="molecule type" value="Genomic_DNA"/>
</dbReference>
<evidence type="ECO:0000313" key="10">
    <source>
        <dbReference type="EMBL" id="TQM45955.1"/>
    </source>
</evidence>
<feature type="transmembrane region" description="Helical" evidence="8">
    <location>
        <begin position="114"/>
        <end position="134"/>
    </location>
</feature>
<evidence type="ECO:0000256" key="7">
    <source>
        <dbReference type="ARBA" id="ARBA00023315"/>
    </source>
</evidence>
<organism evidence="10 11">
    <name type="scientific">Pseudonocardia cypriaca</name>
    <dbReference type="NCBI Taxonomy" id="882449"/>
    <lineage>
        <taxon>Bacteria</taxon>
        <taxon>Bacillati</taxon>
        <taxon>Actinomycetota</taxon>
        <taxon>Actinomycetes</taxon>
        <taxon>Pseudonocardiales</taxon>
        <taxon>Pseudonocardiaceae</taxon>
        <taxon>Pseudonocardia</taxon>
    </lineage>
</organism>
<evidence type="ECO:0000256" key="5">
    <source>
        <dbReference type="ARBA" id="ARBA00022989"/>
    </source>
</evidence>
<keyword evidence="6 8" id="KW-0472">Membrane</keyword>
<dbReference type="OrthoDB" id="9811121at2"/>
<dbReference type="SUPFAM" id="SSF56317">
    <property type="entry name" value="Carbon-nitrogen hydrolase"/>
    <property type="match status" value="1"/>
</dbReference>
<sequence>MGSATDHRPPAVALAALIGSAVLFAFGTGLQPVWWLTWLAPIPVLLVAPRMSAVRAASVAAAAHLLGMAGFARYLLAGLAVPIPVVAAVLVVTAGVFAGVVLLFRALVRRGRPILAVLAAPAMWSGAEYLIAALTPFGSNWAVANSQADALPVLQVVAVTGPWGVAFVVLAVACAIGVLAAPALERRVRLRAAGVGALALVGALGFGTARLALPDDPVAEPVRVSLVAAPTPVRQPHAGTPAGRALLDADLDRVRSLAPGGTDLVVFPEKDLVVDDATLPGVLDRFSAAARAEGVTLVLGVEQHSGAIIRNTALTFPADGSPPIVYHKQYPVPGVEDEVTAGVEPVSALTGPPPRIGTAICADLGRPALGRAYGSTGIGLLAVPALDFTVDAWSQSRVQSLRGAENGYAVARAARAGFLTVTDARGRVLAQEVATDGRAAAVTVDVPLQAGGTPYTRFGDWFAWLCLVTALLGVVLAGPVHPAVGSREPVGHA</sequence>
<evidence type="ECO:0000256" key="1">
    <source>
        <dbReference type="ARBA" id="ARBA00004651"/>
    </source>
</evidence>
<dbReference type="GO" id="GO:0042158">
    <property type="term" value="P:lipoprotein biosynthetic process"/>
    <property type="evidence" value="ECO:0007669"/>
    <property type="project" value="InterPro"/>
</dbReference>
<reference evidence="10 11" key="1">
    <citation type="submission" date="2019-06" db="EMBL/GenBank/DDBJ databases">
        <title>Sequencing the genomes of 1000 actinobacteria strains.</title>
        <authorList>
            <person name="Klenk H.-P."/>
        </authorList>
    </citation>
    <scope>NUCLEOTIDE SEQUENCE [LARGE SCALE GENOMIC DNA]</scope>
    <source>
        <strain evidence="10 11">DSM 45511</strain>
    </source>
</reference>
<feature type="transmembrane region" description="Helical" evidence="8">
    <location>
        <begin position="82"/>
        <end position="107"/>
    </location>
</feature>
<feature type="domain" description="CN hydrolase" evidence="9">
    <location>
        <begin position="222"/>
        <end position="448"/>
    </location>
</feature>
<feature type="transmembrane region" description="Helical" evidence="8">
    <location>
        <begin position="154"/>
        <end position="180"/>
    </location>
</feature>
<name>A0A543GIU1_9PSEU</name>
<evidence type="ECO:0000256" key="4">
    <source>
        <dbReference type="ARBA" id="ARBA00022692"/>
    </source>
</evidence>
<keyword evidence="2" id="KW-1003">Cell membrane</keyword>
<feature type="transmembrane region" description="Helical" evidence="8">
    <location>
        <begin position="192"/>
        <end position="213"/>
    </location>
</feature>
<dbReference type="PANTHER" id="PTHR38686:SF1">
    <property type="entry name" value="APOLIPOPROTEIN N-ACYLTRANSFERASE"/>
    <property type="match status" value="1"/>
</dbReference>
<protein>
    <submittedName>
        <fullName evidence="10">Apolipoprotein N-acyltransferase</fullName>
    </submittedName>
</protein>
<evidence type="ECO:0000256" key="3">
    <source>
        <dbReference type="ARBA" id="ARBA00022679"/>
    </source>
</evidence>
<gene>
    <name evidence="10" type="ORF">FB388_3356</name>
</gene>
<keyword evidence="10" id="KW-0449">Lipoprotein</keyword>
<dbReference type="Proteomes" id="UP000319818">
    <property type="component" value="Unassembled WGS sequence"/>
</dbReference>